<feature type="transmembrane region" description="Helical" evidence="1">
    <location>
        <begin position="25"/>
        <end position="43"/>
    </location>
</feature>
<feature type="non-terminal residue" evidence="2">
    <location>
        <position position="1"/>
    </location>
</feature>
<evidence type="ECO:0000256" key="1">
    <source>
        <dbReference type="SAM" id="Phobius"/>
    </source>
</evidence>
<keyword evidence="1" id="KW-1133">Transmembrane helix</keyword>
<keyword evidence="1" id="KW-0472">Membrane</keyword>
<dbReference type="AlphaFoldDB" id="A0A381ZW35"/>
<protein>
    <submittedName>
        <fullName evidence="2">Uncharacterized protein</fullName>
    </submittedName>
</protein>
<feature type="transmembrane region" description="Helical" evidence="1">
    <location>
        <begin position="50"/>
        <end position="69"/>
    </location>
</feature>
<proteinExistence type="predicted"/>
<organism evidence="2">
    <name type="scientific">marine metagenome</name>
    <dbReference type="NCBI Taxonomy" id="408172"/>
    <lineage>
        <taxon>unclassified sequences</taxon>
        <taxon>metagenomes</taxon>
        <taxon>ecological metagenomes</taxon>
    </lineage>
</organism>
<name>A0A381ZW35_9ZZZZ</name>
<reference evidence="2" key="1">
    <citation type="submission" date="2018-05" db="EMBL/GenBank/DDBJ databases">
        <authorList>
            <person name="Lanie J.A."/>
            <person name="Ng W.-L."/>
            <person name="Kazmierczak K.M."/>
            <person name="Andrzejewski T.M."/>
            <person name="Davidsen T.M."/>
            <person name="Wayne K.J."/>
            <person name="Tettelin H."/>
            <person name="Glass J.I."/>
            <person name="Rusch D."/>
            <person name="Podicherti R."/>
            <person name="Tsui H.-C.T."/>
            <person name="Winkler M.E."/>
        </authorList>
    </citation>
    <scope>NUCLEOTIDE SEQUENCE</scope>
</reference>
<evidence type="ECO:0000313" key="2">
    <source>
        <dbReference type="EMBL" id="SVA93359.1"/>
    </source>
</evidence>
<sequence>IIDYNAVARGGIEPPTHGFSVRKQYISLLFYTFLINSIFNLYYNYLELKLVLSSSIYFYLFYKFRWGIWWGK</sequence>
<accession>A0A381ZW35</accession>
<keyword evidence="1" id="KW-0812">Transmembrane</keyword>
<gene>
    <name evidence="2" type="ORF">METZ01_LOCUS146213</name>
</gene>
<dbReference type="EMBL" id="UINC01022863">
    <property type="protein sequence ID" value="SVA93359.1"/>
    <property type="molecule type" value="Genomic_DNA"/>
</dbReference>